<proteinExistence type="predicted"/>
<comment type="caution">
    <text evidence="7">The sequence shown here is derived from an EMBL/GenBank/DDBJ whole genome shotgun (WGS) entry which is preliminary data.</text>
</comment>
<keyword evidence="8" id="KW-1185">Reference proteome</keyword>
<gene>
    <name evidence="7" type="ORF">Col01nite_02060</name>
</gene>
<evidence type="ECO:0000256" key="5">
    <source>
        <dbReference type="SAM" id="MobiDB-lite"/>
    </source>
</evidence>
<feature type="transmembrane region" description="Helical" evidence="6">
    <location>
        <begin position="48"/>
        <end position="75"/>
    </location>
</feature>
<evidence type="ECO:0000256" key="4">
    <source>
        <dbReference type="ARBA" id="ARBA00023136"/>
    </source>
</evidence>
<dbReference type="Proteomes" id="UP000618382">
    <property type="component" value="Unassembled WGS sequence"/>
</dbReference>
<reference evidence="7 8" key="1">
    <citation type="submission" date="2021-01" db="EMBL/GenBank/DDBJ databases">
        <title>Whole genome shotgun sequence of Cellulomonas oligotrophica NBRC 109435.</title>
        <authorList>
            <person name="Komaki H."/>
            <person name="Tamura T."/>
        </authorList>
    </citation>
    <scope>NUCLEOTIDE SEQUENCE [LARGE SCALE GENOMIC DNA]</scope>
    <source>
        <strain evidence="7 8">NBRC 109435</strain>
    </source>
</reference>
<evidence type="ECO:0000313" key="8">
    <source>
        <dbReference type="Proteomes" id="UP000618382"/>
    </source>
</evidence>
<feature type="transmembrane region" description="Helical" evidence="6">
    <location>
        <begin position="101"/>
        <end position="120"/>
    </location>
</feature>
<accession>A0ABQ4D5P4</accession>
<evidence type="ECO:0000256" key="3">
    <source>
        <dbReference type="ARBA" id="ARBA00022989"/>
    </source>
</evidence>
<evidence type="ECO:0000256" key="1">
    <source>
        <dbReference type="ARBA" id="ARBA00004141"/>
    </source>
</evidence>
<evidence type="ECO:0000256" key="6">
    <source>
        <dbReference type="SAM" id="Phobius"/>
    </source>
</evidence>
<dbReference type="Pfam" id="PF09685">
    <property type="entry name" value="MamF_MmsF"/>
    <property type="match status" value="1"/>
</dbReference>
<dbReference type="EMBL" id="BONN01000001">
    <property type="protein sequence ID" value="GIG31047.1"/>
    <property type="molecule type" value="Genomic_DNA"/>
</dbReference>
<keyword evidence="3 6" id="KW-1133">Transmembrane helix</keyword>
<comment type="subcellular location">
    <subcellularLocation>
        <location evidence="1">Membrane</location>
        <topology evidence="1">Multi-pass membrane protein</topology>
    </subcellularLocation>
</comment>
<organism evidence="7 8">
    <name type="scientific">Cellulomonas oligotrophica</name>
    <dbReference type="NCBI Taxonomy" id="931536"/>
    <lineage>
        <taxon>Bacteria</taxon>
        <taxon>Bacillati</taxon>
        <taxon>Actinomycetota</taxon>
        <taxon>Actinomycetes</taxon>
        <taxon>Micrococcales</taxon>
        <taxon>Cellulomonadaceae</taxon>
        <taxon>Cellulomonas</taxon>
    </lineage>
</organism>
<sequence length="170" mass="17520">MVGWSVVSLDDADRPADPADPGPLPAPHARRTPPAGVPGAPAALDGSPAWWCGLVTLLCIPVLSNVVAVVAVLVYRSAARERLTPTGAEVVRRAANWQLSLLLYVTVLITVHVVVLASGAVEGASFLPFGLVILTALGLLVYNAVLCVLGAARASTGRLVAVPLALPLLR</sequence>
<feature type="transmembrane region" description="Helical" evidence="6">
    <location>
        <begin position="126"/>
        <end position="149"/>
    </location>
</feature>
<feature type="region of interest" description="Disordered" evidence="5">
    <location>
        <begin position="1"/>
        <end position="38"/>
    </location>
</feature>
<keyword evidence="2 6" id="KW-0812">Transmembrane</keyword>
<dbReference type="InterPro" id="IPR019109">
    <property type="entry name" value="MamF_MmsF"/>
</dbReference>
<protein>
    <recommendedName>
        <fullName evidence="9">DUF4870 domain-containing protein</fullName>
    </recommendedName>
</protein>
<keyword evidence="4 6" id="KW-0472">Membrane</keyword>
<name>A0ABQ4D5P4_9CELL</name>
<evidence type="ECO:0008006" key="9">
    <source>
        <dbReference type="Google" id="ProtNLM"/>
    </source>
</evidence>
<evidence type="ECO:0000313" key="7">
    <source>
        <dbReference type="EMBL" id="GIG31047.1"/>
    </source>
</evidence>
<evidence type="ECO:0000256" key="2">
    <source>
        <dbReference type="ARBA" id="ARBA00022692"/>
    </source>
</evidence>